<evidence type="ECO:0000313" key="3">
    <source>
        <dbReference type="Proteomes" id="UP000238825"/>
    </source>
</evidence>
<name>A0A2S0K5V4_LYSSH</name>
<dbReference type="Proteomes" id="UP000238825">
    <property type="component" value="Chromosome"/>
</dbReference>
<protein>
    <submittedName>
        <fullName evidence="1">Uncharacterized protein</fullName>
    </submittedName>
</protein>
<dbReference type="Proteomes" id="UP000255295">
    <property type="component" value="Unassembled WGS sequence"/>
</dbReference>
<dbReference type="AlphaFoldDB" id="A0A2S0K5V4"/>
<accession>A0A2S0K5V4</accession>
<gene>
    <name evidence="1" type="ORF">LS41612_21525</name>
    <name evidence="2" type="ORF">NCTC10338_00353</name>
</gene>
<proteinExistence type="predicted"/>
<evidence type="ECO:0000313" key="4">
    <source>
        <dbReference type="Proteomes" id="UP000255295"/>
    </source>
</evidence>
<evidence type="ECO:0000313" key="2">
    <source>
        <dbReference type="EMBL" id="SUV15289.1"/>
    </source>
</evidence>
<evidence type="ECO:0000313" key="1">
    <source>
        <dbReference type="EMBL" id="AVK98716.1"/>
    </source>
</evidence>
<sequence length="87" mass="10520">MRRIRIIVVLLFIFLAVGFSIFTYSRFNPIININTEIIKIREKNLSKFDIENTQKHIYRKLNFTLNIKYSNKIDDIKIDIPIHFVNY</sequence>
<reference evidence="1 3" key="1">
    <citation type="submission" date="2017-03" db="EMBL/GenBank/DDBJ databases">
        <title>The whole genome sequencing and assembly of Lysinibacillus sphaericus DSM 28T strain.</title>
        <authorList>
            <person name="Lee Y.-J."/>
            <person name="Yi H."/>
            <person name="Bahn Y.-S."/>
            <person name="Kim J.F."/>
            <person name="Lee D.-W."/>
        </authorList>
    </citation>
    <scope>NUCLEOTIDE SEQUENCE [LARGE SCALE GENOMIC DNA]</scope>
    <source>
        <strain evidence="1 3">DSM 28</strain>
    </source>
</reference>
<reference evidence="2 4" key="2">
    <citation type="submission" date="2018-06" db="EMBL/GenBank/DDBJ databases">
        <authorList>
            <consortium name="Pathogen Informatics"/>
            <person name="Doyle S."/>
        </authorList>
    </citation>
    <scope>NUCLEOTIDE SEQUENCE [LARGE SCALE GENOMIC DNA]</scope>
    <source>
        <strain evidence="2 4">NCTC10338</strain>
    </source>
</reference>
<dbReference type="EMBL" id="CP019980">
    <property type="protein sequence ID" value="AVK98716.1"/>
    <property type="molecule type" value="Genomic_DNA"/>
</dbReference>
<organism evidence="1 3">
    <name type="scientific">Lysinibacillus sphaericus</name>
    <name type="common">Bacillus sphaericus</name>
    <dbReference type="NCBI Taxonomy" id="1421"/>
    <lineage>
        <taxon>Bacteria</taxon>
        <taxon>Bacillati</taxon>
        <taxon>Bacillota</taxon>
        <taxon>Bacilli</taxon>
        <taxon>Bacillales</taxon>
        <taxon>Bacillaceae</taxon>
        <taxon>Lysinibacillus</taxon>
    </lineage>
</organism>
<dbReference type="EMBL" id="UFSZ01000001">
    <property type="protein sequence ID" value="SUV15289.1"/>
    <property type="molecule type" value="Genomic_DNA"/>
</dbReference>